<proteinExistence type="predicted"/>
<keyword evidence="2" id="KW-0808">Transferase</keyword>
<organism evidence="2">
    <name type="scientific">uncultured Akkermansia sp. SMG25</name>
    <dbReference type="NCBI Taxonomy" id="1131822"/>
    <lineage>
        <taxon>Bacteria</taxon>
        <taxon>Pseudomonadati</taxon>
        <taxon>Verrucomicrobiota</taxon>
        <taxon>Verrucomicrobiia</taxon>
        <taxon>Verrucomicrobiales</taxon>
        <taxon>Akkermansiaceae</taxon>
        <taxon>Akkermansia</taxon>
        <taxon>environmental samples</taxon>
    </lineage>
</organism>
<dbReference type="InterPro" id="IPR016181">
    <property type="entry name" value="Acyl_CoA_acyltransferase"/>
</dbReference>
<name>H6WP15_9BACT</name>
<feature type="domain" description="N-acetyltransferase" evidence="1">
    <location>
        <begin position="1"/>
        <end position="130"/>
    </location>
</feature>
<sequence length="132" mass="14809">MWDRMRAELDEKGYGLYAVELKSSGALIGLLGFHWVEFEAEFTPCVEIGWRLVPEAWGYGYATEGAVACLEYGFSRLGFDRVYSFAACVNHPSQAVMRRAGMKKTAEFNHPKVSASSPLHPHVLYMLEAPCK</sequence>
<dbReference type="Gene3D" id="3.40.630.30">
    <property type="match status" value="1"/>
</dbReference>
<accession>H6WP15</accession>
<dbReference type="InterPro" id="IPR051531">
    <property type="entry name" value="N-acetyltransferase"/>
</dbReference>
<protein>
    <submittedName>
        <fullName evidence="2">GCN5-related N-acetyltransferase</fullName>
    </submittedName>
</protein>
<dbReference type="InterPro" id="IPR000182">
    <property type="entry name" value="GNAT_dom"/>
</dbReference>
<dbReference type="GO" id="GO:0016747">
    <property type="term" value="F:acyltransferase activity, transferring groups other than amino-acyl groups"/>
    <property type="evidence" value="ECO:0007669"/>
    <property type="project" value="InterPro"/>
</dbReference>
<dbReference type="AlphaFoldDB" id="H6WP15"/>
<dbReference type="PROSITE" id="PS51186">
    <property type="entry name" value="GNAT"/>
    <property type="match status" value="1"/>
</dbReference>
<evidence type="ECO:0000259" key="1">
    <source>
        <dbReference type="PROSITE" id="PS51186"/>
    </source>
</evidence>
<dbReference type="PANTHER" id="PTHR43792:SF1">
    <property type="entry name" value="N-ACETYLTRANSFERASE DOMAIN-CONTAINING PROTEIN"/>
    <property type="match status" value="1"/>
</dbReference>
<evidence type="ECO:0000313" key="2">
    <source>
        <dbReference type="EMBL" id="AFA54946.1"/>
    </source>
</evidence>
<dbReference type="Pfam" id="PF13302">
    <property type="entry name" value="Acetyltransf_3"/>
    <property type="match status" value="1"/>
</dbReference>
<dbReference type="SUPFAM" id="SSF55729">
    <property type="entry name" value="Acyl-CoA N-acyltransferases (Nat)"/>
    <property type="match status" value="1"/>
</dbReference>
<dbReference type="PANTHER" id="PTHR43792">
    <property type="entry name" value="GNAT FAMILY, PUTATIVE (AFU_ORTHOLOGUE AFUA_3G00765)-RELATED-RELATED"/>
    <property type="match status" value="1"/>
</dbReference>
<dbReference type="EMBL" id="JQ269600">
    <property type="protein sequence ID" value="AFA54946.1"/>
    <property type="molecule type" value="Genomic_DNA"/>
</dbReference>
<reference evidence="2" key="1">
    <citation type="journal article" date="2012" name="ISME J.">
        <title>Functional metagenomics reveals novel salt tolerance loci from the human gut microbiome.</title>
        <authorList>
            <person name="Culligan E.P."/>
            <person name="Sleator R.D."/>
            <person name="Marchesi J.R."/>
            <person name="Hill C."/>
        </authorList>
    </citation>
    <scope>NUCLEOTIDE SEQUENCE</scope>
</reference>